<dbReference type="PANTHER" id="PTHR12773:SF0">
    <property type="entry name" value="MULTIFUNCTIONAL METHYLTRANSFERASE SUBUNIT TRM112-LIKE PROTEIN"/>
    <property type="match status" value="1"/>
</dbReference>
<sequence>MRLVVHNMLQCHVKGCNSNNFPLRLFDVELEIHEIEFNPQFLQSLLPKLDWNAFISTANQIGITSLPQTLPEEIDEDFLKNLHRILFEIAEVPTFVQYVLFIALGSAVWVVVSEAAAWAVVVLQTEIWSSSSGSSSDGLFCHFGGD</sequence>
<protein>
    <submittedName>
        <fullName evidence="2">37769_t:CDS:1</fullName>
    </submittedName>
</protein>
<evidence type="ECO:0000313" key="2">
    <source>
        <dbReference type="EMBL" id="CAG8755287.1"/>
    </source>
</evidence>
<feature type="transmembrane region" description="Helical" evidence="1">
    <location>
        <begin position="95"/>
        <end position="123"/>
    </location>
</feature>
<evidence type="ECO:0000256" key="1">
    <source>
        <dbReference type="SAM" id="Phobius"/>
    </source>
</evidence>
<dbReference type="Gene3D" id="2.20.25.10">
    <property type="match status" value="1"/>
</dbReference>
<keyword evidence="3" id="KW-1185">Reference proteome</keyword>
<reference evidence="2 3" key="1">
    <citation type="submission" date="2021-06" db="EMBL/GenBank/DDBJ databases">
        <authorList>
            <person name="Kallberg Y."/>
            <person name="Tangrot J."/>
            <person name="Rosling A."/>
        </authorList>
    </citation>
    <scope>NUCLEOTIDE SEQUENCE [LARGE SCALE GENOMIC DNA]</scope>
    <source>
        <strain evidence="2 3">120-4 pot B 10/14</strain>
    </source>
</reference>
<dbReference type="PANTHER" id="PTHR12773">
    <property type="entry name" value="UPF0315 PROTEIN-RELATED"/>
    <property type="match status" value="1"/>
</dbReference>
<organism evidence="2 3">
    <name type="scientific">Gigaspora margarita</name>
    <dbReference type="NCBI Taxonomy" id="4874"/>
    <lineage>
        <taxon>Eukaryota</taxon>
        <taxon>Fungi</taxon>
        <taxon>Fungi incertae sedis</taxon>
        <taxon>Mucoromycota</taxon>
        <taxon>Glomeromycotina</taxon>
        <taxon>Glomeromycetes</taxon>
        <taxon>Diversisporales</taxon>
        <taxon>Gigasporaceae</taxon>
        <taxon>Gigaspora</taxon>
    </lineage>
</organism>
<dbReference type="Proteomes" id="UP000789901">
    <property type="component" value="Unassembled WGS sequence"/>
</dbReference>
<accession>A0ABN7VBT1</accession>
<comment type="caution">
    <text evidence="2">The sequence shown here is derived from an EMBL/GenBank/DDBJ whole genome shotgun (WGS) entry which is preliminary data.</text>
</comment>
<keyword evidence="1" id="KW-1133">Transmembrane helix</keyword>
<feature type="non-terminal residue" evidence="2">
    <location>
        <position position="146"/>
    </location>
</feature>
<name>A0ABN7VBT1_GIGMA</name>
<dbReference type="EMBL" id="CAJVQB010012417">
    <property type="protein sequence ID" value="CAG8755287.1"/>
    <property type="molecule type" value="Genomic_DNA"/>
</dbReference>
<dbReference type="InterPro" id="IPR039127">
    <property type="entry name" value="Trm112"/>
</dbReference>
<proteinExistence type="predicted"/>
<gene>
    <name evidence="2" type="ORF">GMARGA_LOCUS16837</name>
</gene>
<evidence type="ECO:0000313" key="3">
    <source>
        <dbReference type="Proteomes" id="UP000789901"/>
    </source>
</evidence>
<keyword evidence="1" id="KW-0812">Transmembrane</keyword>
<keyword evidence="1" id="KW-0472">Membrane</keyword>